<organism evidence="1 2">
    <name type="scientific">Mycobacterium mantenii</name>
    <dbReference type="NCBI Taxonomy" id="560555"/>
    <lineage>
        <taxon>Bacteria</taxon>
        <taxon>Bacillati</taxon>
        <taxon>Actinomycetota</taxon>
        <taxon>Actinomycetes</taxon>
        <taxon>Mycobacteriales</taxon>
        <taxon>Mycobacteriaceae</taxon>
        <taxon>Mycobacterium</taxon>
        <taxon>Mycobacterium avium complex (MAC)</taxon>
    </lineage>
</organism>
<dbReference type="SUPFAM" id="SSF82282">
    <property type="entry name" value="Homocysteine S-methyltransferase"/>
    <property type="match status" value="1"/>
</dbReference>
<evidence type="ECO:0000313" key="2">
    <source>
        <dbReference type="Proteomes" id="UP000465812"/>
    </source>
</evidence>
<dbReference type="EMBL" id="AP022590">
    <property type="protein sequence ID" value="BBY37457.1"/>
    <property type="molecule type" value="Genomic_DNA"/>
</dbReference>
<proteinExistence type="predicted"/>
<name>A0ABN6A735_MYCNT</name>
<protein>
    <recommendedName>
        <fullName evidence="3">Pterin-binding domain-containing protein</fullName>
    </recommendedName>
</protein>
<gene>
    <name evidence="1" type="ORF">MMAN_15910</name>
</gene>
<sequence length="54" mass="5842">MVGADTVEANTFGCKLVNIGNYDIADKICELVLMGTAHAKRIGSSWASRRRVTT</sequence>
<evidence type="ECO:0008006" key="3">
    <source>
        <dbReference type="Google" id="ProtNLM"/>
    </source>
</evidence>
<reference evidence="1 2" key="1">
    <citation type="journal article" date="2019" name="Emerg. Microbes Infect.">
        <title>Comprehensive subspecies identification of 175 nontuberculous mycobacteria species based on 7547 genomic profiles.</title>
        <authorList>
            <person name="Matsumoto Y."/>
            <person name="Kinjo T."/>
            <person name="Motooka D."/>
            <person name="Nabeya D."/>
            <person name="Jung N."/>
            <person name="Uechi K."/>
            <person name="Horii T."/>
            <person name="Iida T."/>
            <person name="Fujita J."/>
            <person name="Nakamura S."/>
        </authorList>
    </citation>
    <scope>NUCLEOTIDE SEQUENCE [LARGE SCALE GENOMIC DNA]</scope>
    <source>
        <strain evidence="1 2">JCM 18113</strain>
    </source>
</reference>
<evidence type="ECO:0000313" key="1">
    <source>
        <dbReference type="EMBL" id="BBY37457.1"/>
    </source>
</evidence>
<keyword evidence="2" id="KW-1185">Reference proteome</keyword>
<accession>A0ABN6A735</accession>
<dbReference type="InterPro" id="IPR036589">
    <property type="entry name" value="HCY_dom_sf"/>
</dbReference>
<dbReference type="Proteomes" id="UP000465812">
    <property type="component" value="Chromosome"/>
</dbReference>